<dbReference type="Gene3D" id="1.10.510.10">
    <property type="entry name" value="Transferase(Phosphotransferase) domain 1"/>
    <property type="match status" value="1"/>
</dbReference>
<gene>
    <name evidence="2" type="ORF">BO71DRAFT_443423</name>
</gene>
<feature type="compositionally biased region" description="Polar residues" evidence="1">
    <location>
        <begin position="445"/>
        <end position="456"/>
    </location>
</feature>
<proteinExistence type="predicted"/>
<reference evidence="2 3" key="1">
    <citation type="submission" date="2018-02" db="EMBL/GenBank/DDBJ databases">
        <title>The genomes of Aspergillus section Nigri reveals drivers in fungal speciation.</title>
        <authorList>
            <consortium name="DOE Joint Genome Institute"/>
            <person name="Vesth T.C."/>
            <person name="Nybo J."/>
            <person name="Theobald S."/>
            <person name="Brandl J."/>
            <person name="Frisvad J.C."/>
            <person name="Nielsen K.F."/>
            <person name="Lyhne E.K."/>
            <person name="Kogle M.E."/>
            <person name="Kuo A."/>
            <person name="Riley R."/>
            <person name="Clum A."/>
            <person name="Nolan M."/>
            <person name="Lipzen A."/>
            <person name="Salamov A."/>
            <person name="Henrissat B."/>
            <person name="Wiebenga A."/>
            <person name="De vries R.P."/>
            <person name="Grigoriev I.V."/>
            <person name="Mortensen U.H."/>
            <person name="Andersen M.R."/>
            <person name="Baker S.E."/>
        </authorList>
    </citation>
    <scope>NUCLEOTIDE SEQUENCE [LARGE SCALE GENOMIC DNA]</scope>
    <source>
        <strain evidence="2 3">CBS 707.79</strain>
    </source>
</reference>
<evidence type="ECO:0008006" key="4">
    <source>
        <dbReference type="Google" id="ProtNLM"/>
    </source>
</evidence>
<dbReference type="SUPFAM" id="SSF56112">
    <property type="entry name" value="Protein kinase-like (PK-like)"/>
    <property type="match status" value="1"/>
</dbReference>
<evidence type="ECO:0000313" key="3">
    <source>
        <dbReference type="Proteomes" id="UP000247810"/>
    </source>
</evidence>
<dbReference type="OrthoDB" id="2156052at2759"/>
<dbReference type="Proteomes" id="UP000247810">
    <property type="component" value="Unassembled WGS sequence"/>
</dbReference>
<feature type="region of interest" description="Disordered" evidence="1">
    <location>
        <begin position="405"/>
        <end position="456"/>
    </location>
</feature>
<feature type="region of interest" description="Disordered" evidence="1">
    <location>
        <begin position="1"/>
        <end position="24"/>
    </location>
</feature>
<feature type="region of interest" description="Disordered" evidence="1">
    <location>
        <begin position="676"/>
        <end position="696"/>
    </location>
</feature>
<accession>A0A319D221</accession>
<dbReference type="AlphaFoldDB" id="A0A319D221"/>
<dbReference type="EMBL" id="KZ825957">
    <property type="protein sequence ID" value="PYH91091.1"/>
    <property type="molecule type" value="Genomic_DNA"/>
</dbReference>
<organism evidence="2 3">
    <name type="scientific">Aspergillus ellipticus CBS 707.79</name>
    <dbReference type="NCBI Taxonomy" id="1448320"/>
    <lineage>
        <taxon>Eukaryota</taxon>
        <taxon>Fungi</taxon>
        <taxon>Dikarya</taxon>
        <taxon>Ascomycota</taxon>
        <taxon>Pezizomycotina</taxon>
        <taxon>Eurotiomycetes</taxon>
        <taxon>Eurotiomycetidae</taxon>
        <taxon>Eurotiales</taxon>
        <taxon>Aspergillaceae</taxon>
        <taxon>Aspergillus</taxon>
        <taxon>Aspergillus subgen. Circumdati</taxon>
    </lineage>
</organism>
<protein>
    <recommendedName>
        <fullName evidence="4">Protein kinase domain-containing protein</fullName>
    </recommendedName>
</protein>
<dbReference type="VEuPathDB" id="FungiDB:BO71DRAFT_443423"/>
<sequence>MNTRDGSQSPDYKDPFLSEQEAGAQKEAALAERLVREGAGAAQWEAEIARLDAETVRLRAETLELNKKFNTTFSELVQHCHNIFSQPVRVGHCSYSEAGLLPPATEKCCPLRLRPWKDCTAKQQEIYDSICHYLEPEEGSMRVFPGISMLQKLGNYTTEGSICCKRRVIIHGNFAVGDHVDDIIAELCKLQTARDTFGLGDGVSLIHHGNALDETEIESQDPPAPWPPRSEQLCIYRVDGDTHTFLTTVDYQPPHELSVENLRVGLRSMNFWDELVGSDSIPVTEPEKLRYNAEQLAGSAVVETYHTMIQEGLEYSCISTGLALILLRVPFDDPGTLYYRLCEPNEEVKWQAGENILQPTTALARVLCLCLMSFQSPLRSQEWRNNTQAQLPVWKTSFDLIRSQIPKNELKQKPPDSGYTSPEYIASEPLPPLTPSTSQSKPQLANPQLANSRNQRQQHNAQFCTQRCLIGLQNSGNLDYQCPNVKLHQQGGNSPQHLINTESLVQQLREQLDETLDHNCTPFGDCGGFGAPFKITSTTHGYTLVGKGTTLRLWPLVSREVEIYQVLKAAQCSAVPVFLGTIDLSKTYFLHGAGAIRHMLLMAWGGHTLRKDTQVDEKLQQEITKSSKEILSLGVTHEDLRMQNILWNDELQRAQIIDFHLCQLNPQPVDKKLKALKRASHKEEKRKRKKPCVPKE</sequence>
<evidence type="ECO:0000313" key="2">
    <source>
        <dbReference type="EMBL" id="PYH91091.1"/>
    </source>
</evidence>
<dbReference type="InterPro" id="IPR011009">
    <property type="entry name" value="Kinase-like_dom_sf"/>
</dbReference>
<keyword evidence="3" id="KW-1185">Reference proteome</keyword>
<dbReference type="STRING" id="1448320.A0A319D221"/>
<feature type="compositionally biased region" description="Polar residues" evidence="1">
    <location>
        <begin position="1"/>
        <end position="10"/>
    </location>
</feature>
<name>A0A319D221_9EURO</name>
<evidence type="ECO:0000256" key="1">
    <source>
        <dbReference type="SAM" id="MobiDB-lite"/>
    </source>
</evidence>